<keyword evidence="1" id="KW-0031">Aminopeptidase</keyword>
<evidence type="ECO:0000256" key="4">
    <source>
        <dbReference type="ARBA" id="ARBA00022729"/>
    </source>
</evidence>
<sequence>MSITINPLKWALLTVTVPFIFTPTEVLAGTFGNYGVRATEILTELSLNHAGRSSGSAKEQVTADYLQGLFQGYGYSVNQQPFDTTDRQGNQISSQNVVAVKPGTSGKQIIIGAHYDTAPSSATIDRSALQGTNDNSSSVGLIVELAERFSMIPTQHTLTFLAFGAEEVGLKGSSYYANNMSSNEIENTIAMLNFDSIVFGDYMYFHAGLNAADDPALGWVRDQALDIAADLGIDARTNPGLNEEYPAGTGCCSDQESFETLVPSIPILVAEATNWEIGDLDGYTQTSNPIVPGGATWHNPQYDNLTFINTYFPGLIEERTSNYSQIVTTLLSDLTSVPEPSSILGLGVAVGVASLMIRQKRL</sequence>
<dbReference type="Gene3D" id="3.40.630.10">
    <property type="entry name" value="Zn peptidases"/>
    <property type="match status" value="1"/>
</dbReference>
<dbReference type="GO" id="GO:0004177">
    <property type="term" value="F:aminopeptidase activity"/>
    <property type="evidence" value="ECO:0007669"/>
    <property type="project" value="UniProtKB-KW"/>
</dbReference>
<dbReference type="PANTHER" id="PTHR12147:SF56">
    <property type="entry name" value="AMINOPEPTIDASE YDR415C-RELATED"/>
    <property type="match status" value="1"/>
</dbReference>
<dbReference type="GO" id="GO:0008235">
    <property type="term" value="F:metalloexopeptidase activity"/>
    <property type="evidence" value="ECO:0007669"/>
    <property type="project" value="InterPro"/>
</dbReference>
<dbReference type="GO" id="GO:0046872">
    <property type="term" value="F:metal ion binding"/>
    <property type="evidence" value="ECO:0007669"/>
    <property type="project" value="UniProtKB-KW"/>
</dbReference>
<dbReference type="SUPFAM" id="SSF53187">
    <property type="entry name" value="Zn-dependent exopeptidases"/>
    <property type="match status" value="1"/>
</dbReference>
<evidence type="ECO:0000256" key="3">
    <source>
        <dbReference type="ARBA" id="ARBA00022723"/>
    </source>
</evidence>
<proteinExistence type="predicted"/>
<comment type="caution">
    <text evidence="8">The sequence shown here is derived from an EMBL/GenBank/DDBJ whole genome shotgun (WGS) entry which is preliminary data.</text>
</comment>
<dbReference type="AlphaFoldDB" id="A0A2T1LY30"/>
<reference evidence="8 9" key="2">
    <citation type="submission" date="2018-03" db="EMBL/GenBank/DDBJ databases">
        <authorList>
            <person name="Keele B.F."/>
        </authorList>
    </citation>
    <scope>NUCLEOTIDE SEQUENCE [LARGE SCALE GENOMIC DNA]</scope>
    <source>
        <strain evidence="8 9">CCALA 016</strain>
    </source>
</reference>
<dbReference type="InterPro" id="IPR013424">
    <property type="entry name" value="Ice-binding_C"/>
</dbReference>
<evidence type="ECO:0000256" key="1">
    <source>
        <dbReference type="ARBA" id="ARBA00022438"/>
    </source>
</evidence>
<keyword evidence="5" id="KW-0378">Hydrolase</keyword>
<dbReference type="InterPro" id="IPR007484">
    <property type="entry name" value="Peptidase_M28"/>
</dbReference>
<reference evidence="8 9" key="1">
    <citation type="submission" date="2018-03" db="EMBL/GenBank/DDBJ databases">
        <title>The ancient ancestry and fast evolution of plastids.</title>
        <authorList>
            <person name="Moore K.R."/>
            <person name="Magnabosco C."/>
            <person name="Momper L."/>
            <person name="Gold D.A."/>
            <person name="Bosak T."/>
            <person name="Fournier G.P."/>
        </authorList>
    </citation>
    <scope>NUCLEOTIDE SEQUENCE [LARGE SCALE GENOMIC DNA]</scope>
    <source>
        <strain evidence="8 9">CCALA 016</strain>
    </source>
</reference>
<evidence type="ECO:0000256" key="6">
    <source>
        <dbReference type="ARBA" id="ARBA00022833"/>
    </source>
</evidence>
<dbReference type="GO" id="GO:0006508">
    <property type="term" value="P:proteolysis"/>
    <property type="evidence" value="ECO:0007669"/>
    <property type="project" value="UniProtKB-KW"/>
</dbReference>
<dbReference type="NCBIfam" id="TIGR02595">
    <property type="entry name" value="PEP_CTERM"/>
    <property type="match status" value="1"/>
</dbReference>
<name>A0A2T1LY30_9CHRO</name>
<dbReference type="InterPro" id="IPR026374">
    <property type="entry name" value="Cyano_PEP"/>
</dbReference>
<protein>
    <recommendedName>
        <fullName evidence="7">Peptidase M28 domain-containing protein</fullName>
    </recommendedName>
</protein>
<keyword evidence="3" id="KW-0479">Metal-binding</keyword>
<evidence type="ECO:0000313" key="8">
    <source>
        <dbReference type="EMBL" id="PSF37292.1"/>
    </source>
</evidence>
<keyword evidence="2" id="KW-0645">Protease</keyword>
<dbReference type="Proteomes" id="UP000239001">
    <property type="component" value="Unassembled WGS sequence"/>
</dbReference>
<dbReference type="NCBIfam" id="TIGR04155">
    <property type="entry name" value="cyano_PEP"/>
    <property type="match status" value="1"/>
</dbReference>
<keyword evidence="4" id="KW-0732">Signal</keyword>
<dbReference type="Pfam" id="PF04389">
    <property type="entry name" value="Peptidase_M28"/>
    <property type="match status" value="1"/>
</dbReference>
<evidence type="ECO:0000313" key="9">
    <source>
        <dbReference type="Proteomes" id="UP000239001"/>
    </source>
</evidence>
<gene>
    <name evidence="8" type="ORF">C7H19_11280</name>
</gene>
<feature type="domain" description="Peptidase M28" evidence="7">
    <location>
        <begin position="96"/>
        <end position="306"/>
    </location>
</feature>
<evidence type="ECO:0000256" key="2">
    <source>
        <dbReference type="ARBA" id="ARBA00022670"/>
    </source>
</evidence>
<dbReference type="OrthoDB" id="9762302at2"/>
<dbReference type="InterPro" id="IPR045175">
    <property type="entry name" value="M28_fam"/>
</dbReference>
<dbReference type="PANTHER" id="PTHR12147">
    <property type="entry name" value="METALLOPEPTIDASE M28 FAMILY MEMBER"/>
    <property type="match status" value="1"/>
</dbReference>
<dbReference type="EMBL" id="PXOH01000010">
    <property type="protein sequence ID" value="PSF37292.1"/>
    <property type="molecule type" value="Genomic_DNA"/>
</dbReference>
<keyword evidence="6" id="KW-0862">Zinc</keyword>
<evidence type="ECO:0000259" key="7">
    <source>
        <dbReference type="Pfam" id="PF04389"/>
    </source>
</evidence>
<evidence type="ECO:0000256" key="5">
    <source>
        <dbReference type="ARBA" id="ARBA00022801"/>
    </source>
</evidence>
<organism evidence="8 9">
    <name type="scientific">Aphanothece hegewaldii CCALA 016</name>
    <dbReference type="NCBI Taxonomy" id="2107694"/>
    <lineage>
        <taxon>Bacteria</taxon>
        <taxon>Bacillati</taxon>
        <taxon>Cyanobacteriota</taxon>
        <taxon>Cyanophyceae</taxon>
        <taxon>Oscillatoriophycideae</taxon>
        <taxon>Chroococcales</taxon>
        <taxon>Aphanothecaceae</taxon>
        <taxon>Aphanothece</taxon>
    </lineage>
</organism>
<dbReference type="RefSeq" id="WP_106456980.1">
    <property type="nucleotide sequence ID" value="NZ_PXOH01000010.1"/>
</dbReference>
<keyword evidence="9" id="KW-1185">Reference proteome</keyword>
<accession>A0A2T1LY30</accession>